<dbReference type="InterPro" id="IPR054836">
    <property type="entry name" value="Tn5_transposase"/>
</dbReference>
<dbReference type="EMBL" id="LJYW01000001">
    <property type="protein sequence ID" value="KPL51756.1"/>
    <property type="molecule type" value="Genomic_DNA"/>
</dbReference>
<dbReference type="Gene3D" id="3.90.350.10">
    <property type="entry name" value="Transposase Inhibitor Protein From Tn5, Chain A, domain 1"/>
    <property type="match status" value="1"/>
</dbReference>
<reference evidence="2 3" key="2">
    <citation type="submission" date="2015-10" db="EMBL/GenBank/DDBJ databases">
        <title>Draft Genome Sequence of Prosthecomicrobium hirschii ATCC 27832.</title>
        <authorList>
            <person name="Daniel J."/>
            <person name="Givan S.A."/>
            <person name="Brun Y.V."/>
            <person name="Brown P.J."/>
        </authorList>
    </citation>
    <scope>NUCLEOTIDE SEQUENCE [LARGE SCALE GENOMIC DNA]</scope>
    <source>
        <strain evidence="2 3">16</strain>
    </source>
</reference>
<sequence length="404" mass="43517">MAAAAAKADRAAAGRDVLVIQDTTEINYQAKAGRKTGLGKVGNGADVGLFAHPAIVVDAEDGALLGLAAAAIWSRERVKGPDYRLLPIEEKESHRWLDTARSAVEALPSAAGVTIVADREGDIYEVLARLPGPTTHVLVRLCRNRRLAGGGTVRDALAAGSTAGRVRFDIPARPGRQAREVVADIRFARLHVVRPKTRSGGADPASVPVHVVEIVEVDPPAGAEPIHWELVTSHPVETVADALRIVALYRRRWGIEQVFRTMKSQILAIEDALLETREALERLTAATLVVASQVMQLVQGRDQAGAARKAEVVFDPPQQAPLAALAQRLDHGRTRKQQNPHPPQSLAWAAWIIARLGGWTGYASERPPGPVTMARGLERFQAIAEGFNLAAQLNTSIKNNVCKR</sequence>
<dbReference type="GO" id="GO:0004803">
    <property type="term" value="F:transposase activity"/>
    <property type="evidence" value="ECO:0007669"/>
    <property type="project" value="InterPro"/>
</dbReference>
<dbReference type="Gene3D" id="1.10.740.10">
    <property type="entry name" value="Transferase Inhibitor Protein From Tn5, Chain"/>
    <property type="match status" value="1"/>
</dbReference>
<dbReference type="InterPro" id="IPR014737">
    <property type="entry name" value="Transposase_Tn5-like_C"/>
</dbReference>
<dbReference type="Proteomes" id="UP000048984">
    <property type="component" value="Unassembled WGS sequence"/>
</dbReference>
<dbReference type="Pfam" id="PF01609">
    <property type="entry name" value="DDE_Tnp_1"/>
    <property type="match status" value="1"/>
</dbReference>
<dbReference type="PANTHER" id="PTHR37319">
    <property type="entry name" value="TRANSPOSASE"/>
    <property type="match status" value="1"/>
</dbReference>
<accession>A0A0P6VI55</accession>
<keyword evidence="3" id="KW-1185">Reference proteome</keyword>
<evidence type="ECO:0000259" key="1">
    <source>
        <dbReference type="Pfam" id="PF01609"/>
    </source>
</evidence>
<dbReference type="STRING" id="665126.ABB55_05535"/>
<gene>
    <name evidence="2" type="ORF">ABB55_05535</name>
</gene>
<dbReference type="SUPFAM" id="SSF53098">
    <property type="entry name" value="Ribonuclease H-like"/>
    <property type="match status" value="1"/>
</dbReference>
<protein>
    <recommendedName>
        <fullName evidence="1">Transposase IS4-like domain-containing protein</fullName>
    </recommendedName>
</protein>
<name>A0A0P6VI55_9HYPH</name>
<dbReference type="GO" id="GO:0003677">
    <property type="term" value="F:DNA binding"/>
    <property type="evidence" value="ECO:0007669"/>
    <property type="project" value="InterPro"/>
</dbReference>
<dbReference type="InterPro" id="IPR047768">
    <property type="entry name" value="Tn5p-like"/>
</dbReference>
<feature type="domain" description="Transposase IS4-like" evidence="1">
    <location>
        <begin position="103"/>
        <end position="284"/>
    </location>
</feature>
<dbReference type="AlphaFoldDB" id="A0A0P6VI55"/>
<dbReference type="GO" id="GO:0006313">
    <property type="term" value="P:DNA transposition"/>
    <property type="evidence" value="ECO:0007669"/>
    <property type="project" value="InterPro"/>
</dbReference>
<dbReference type="InterPro" id="IPR012337">
    <property type="entry name" value="RNaseH-like_sf"/>
</dbReference>
<dbReference type="NCBIfam" id="NF033590">
    <property type="entry name" value="transpos_IS4_3"/>
    <property type="match status" value="1"/>
</dbReference>
<dbReference type="PANTHER" id="PTHR37319:SF1">
    <property type="entry name" value="TRANSPOSASE TN5 DIMERISATION DOMAIN-CONTAINING PROTEIN"/>
    <property type="match status" value="1"/>
</dbReference>
<evidence type="ECO:0000313" key="2">
    <source>
        <dbReference type="EMBL" id="KPL51756.1"/>
    </source>
</evidence>
<comment type="caution">
    <text evidence="2">The sequence shown here is derived from an EMBL/GenBank/DDBJ whole genome shotgun (WGS) entry which is preliminary data.</text>
</comment>
<evidence type="ECO:0000313" key="3">
    <source>
        <dbReference type="Proteomes" id="UP000048984"/>
    </source>
</evidence>
<dbReference type="InterPro" id="IPR002559">
    <property type="entry name" value="Transposase_11"/>
</dbReference>
<organism evidence="2 3">
    <name type="scientific">Prosthecodimorpha hirschii</name>
    <dbReference type="NCBI Taxonomy" id="665126"/>
    <lineage>
        <taxon>Bacteria</taxon>
        <taxon>Pseudomonadati</taxon>
        <taxon>Pseudomonadota</taxon>
        <taxon>Alphaproteobacteria</taxon>
        <taxon>Hyphomicrobiales</taxon>
        <taxon>Ancalomicrobiaceae</taxon>
        <taxon>Prosthecodimorpha</taxon>
    </lineage>
</organism>
<proteinExistence type="predicted"/>
<reference evidence="2 3" key="1">
    <citation type="submission" date="2015-09" db="EMBL/GenBank/DDBJ databases">
        <authorList>
            <person name="Jackson K.R."/>
            <person name="Lunt B.L."/>
            <person name="Fisher J.N.B."/>
            <person name="Gardner A.V."/>
            <person name="Bailey M.E."/>
            <person name="Deus L.M."/>
            <person name="Earl A.S."/>
            <person name="Gibby P.D."/>
            <person name="Hartmann K.A."/>
            <person name="Liu J.E."/>
            <person name="Manci A.M."/>
            <person name="Nielsen D.A."/>
            <person name="Solomon M.B."/>
            <person name="Breakwell D.P."/>
            <person name="Burnett S.H."/>
            <person name="Grose J.H."/>
        </authorList>
    </citation>
    <scope>NUCLEOTIDE SEQUENCE [LARGE SCALE GENOMIC DNA]</scope>
    <source>
        <strain evidence="2 3">16</strain>
    </source>
</reference>